<dbReference type="OrthoDB" id="9811314at2"/>
<feature type="domain" description="Peptidase M16 C-terminal" evidence="8">
    <location>
        <begin position="232"/>
        <end position="416"/>
    </location>
</feature>
<reference evidence="9 10" key="1">
    <citation type="submission" date="2018-08" db="EMBL/GenBank/DDBJ databases">
        <title>Altererythrobacter sp.Ery1 and Ery12, the genome sequencing of novel strains in genus Alterythrobacter.</title>
        <authorList>
            <person name="Cheng H."/>
            <person name="Wu Y.-H."/>
            <person name="Fang C."/>
            <person name="Xu X.-W."/>
        </authorList>
    </citation>
    <scope>NUCLEOTIDE SEQUENCE [LARGE SCALE GENOMIC DNA]</scope>
    <source>
        <strain evidence="9 10">Ery1</strain>
    </source>
</reference>
<keyword evidence="3" id="KW-0378">Hydrolase</keyword>
<dbReference type="PANTHER" id="PTHR43690">
    <property type="entry name" value="NARDILYSIN"/>
    <property type="match status" value="1"/>
</dbReference>
<evidence type="ECO:0000313" key="10">
    <source>
        <dbReference type="Proteomes" id="UP000285092"/>
    </source>
</evidence>
<dbReference type="SUPFAM" id="SSF63411">
    <property type="entry name" value="LuxS/MPP-like metallohydrolase"/>
    <property type="match status" value="4"/>
</dbReference>
<name>A0A418NFU8_9SPHN</name>
<evidence type="ECO:0000313" key="9">
    <source>
        <dbReference type="EMBL" id="RIV76703.1"/>
    </source>
</evidence>
<keyword evidence="2" id="KW-0645">Protease</keyword>
<dbReference type="AlphaFoldDB" id="A0A418NFU8"/>
<dbReference type="Pfam" id="PF00675">
    <property type="entry name" value="Peptidase_M16"/>
    <property type="match status" value="1"/>
</dbReference>
<proteinExistence type="inferred from homology"/>
<evidence type="ECO:0000259" key="7">
    <source>
        <dbReference type="Pfam" id="PF00675"/>
    </source>
</evidence>
<dbReference type="Proteomes" id="UP000285092">
    <property type="component" value="Unassembled WGS sequence"/>
</dbReference>
<dbReference type="GO" id="GO:0006508">
    <property type="term" value="P:proteolysis"/>
    <property type="evidence" value="ECO:0007669"/>
    <property type="project" value="UniProtKB-KW"/>
</dbReference>
<sequence>MTLLPRAVRRLALLLPLALLSPSATAQQALPAGAPESLQTGDEVPWIYRGSDVPRDKEWLFGEMDNGLRYAVRKNGVPPRQVSIRIRIDAGSLHEQDDERGFAHLMEHLSFRESKYLGPAMAIPTWQRLGATFGSDTNAETTPTHTVYKLDLPNATPQALEESFKLLSGMIREPVLNKKNLAAEVPIVLAEKRERGGAAERVVEGTRTTLFAGQPLAERMPIGTEETLRGATAQAVQAFHDRWYRPENTVIVAAGDIDPVRLAQLVEQWFGDWQGKGPHVEAPDFGDPVPPPGATGKNPVGKTAVLVEPDMPRSLTYAVMRPWRKVDDTIVYNEGLLLDSLSQALINRRLEARARAGGSYLYAQVQQDDVSRSTDATFVTVAPLGEDWEAALTDVRAVIADALASPPTQEEIAREMAEFDVAFASMVEQRAVMAGSKLADDIVNAVDIRETVAAPETVLSVFRGMKDKFTPAAVLEHTRTLFSGDVVRSVYVTPATGEADAAALKAALVKEVAPDASARLEGEPISFADLPAIGEPGQIVSEGPLGLLGIERIELDNGVTAILWANDAEPGRVAVRVRFGAGHRAFDEADAVYRALGEAALVQSGLGDLGQEELDRISTGRKLGFDFGVEDSTFTFSAQTRNADLADQLYLFAAKLALPRWDENPVLRAKAAARLAYESYSTSPSSVLNRDLEYYLRDRDPRYATPDLTMLEGATPEGFRKVWEPLLKQGPIEVAIFGEFDRAAALEALRKTFGALPERTPIPAEVAARTPDFPAPSADTVVLHHRGDANQAAAVIAWPTGGGVERLPESRQLEILANLFSNRLIDAMRERAGASYAPQVMNTWPVDLQEGGRLTAIAQLRPEDVPAFFAAADEIAADLVANPPSEDELARVTEPLRQLINRASTGNTFWMYQLEGSSRDPRRVQLVRSLLNDYTVTTPQAMQQLAQRYLAARPGFRLAVIPQGQELVRAAPPAETAAAGR</sequence>
<dbReference type="InterPro" id="IPR007863">
    <property type="entry name" value="Peptidase_M16_C"/>
</dbReference>
<evidence type="ECO:0000256" key="4">
    <source>
        <dbReference type="ARBA" id="ARBA00022833"/>
    </source>
</evidence>
<feature type="domain" description="Peptidase M16 N-terminal" evidence="7">
    <location>
        <begin position="78"/>
        <end position="204"/>
    </location>
</feature>
<dbReference type="GO" id="GO:0046872">
    <property type="term" value="F:metal ion binding"/>
    <property type="evidence" value="ECO:0007669"/>
    <property type="project" value="InterPro"/>
</dbReference>
<dbReference type="RefSeq" id="WP_119513761.1">
    <property type="nucleotide sequence ID" value="NZ_QXFK01000018.1"/>
</dbReference>
<evidence type="ECO:0000256" key="1">
    <source>
        <dbReference type="ARBA" id="ARBA00007261"/>
    </source>
</evidence>
<evidence type="ECO:0000259" key="8">
    <source>
        <dbReference type="Pfam" id="PF05193"/>
    </source>
</evidence>
<keyword evidence="6" id="KW-0732">Signal</keyword>
<feature type="signal peptide" evidence="6">
    <location>
        <begin position="1"/>
        <end position="26"/>
    </location>
</feature>
<keyword evidence="10" id="KW-1185">Reference proteome</keyword>
<keyword evidence="5" id="KW-0482">Metalloprotease</keyword>
<gene>
    <name evidence="9" type="ORF">D2V04_11065</name>
</gene>
<evidence type="ECO:0000256" key="3">
    <source>
        <dbReference type="ARBA" id="ARBA00022801"/>
    </source>
</evidence>
<keyword evidence="4" id="KW-0862">Zinc</keyword>
<organism evidence="9 10">
    <name type="scientific">Pelagerythrobacter aerophilus</name>
    <dbReference type="NCBI Taxonomy" id="2306995"/>
    <lineage>
        <taxon>Bacteria</taxon>
        <taxon>Pseudomonadati</taxon>
        <taxon>Pseudomonadota</taxon>
        <taxon>Alphaproteobacteria</taxon>
        <taxon>Sphingomonadales</taxon>
        <taxon>Erythrobacteraceae</taxon>
        <taxon>Pelagerythrobacter</taxon>
    </lineage>
</organism>
<feature type="chain" id="PRO_5019043228" evidence="6">
    <location>
        <begin position="27"/>
        <end position="981"/>
    </location>
</feature>
<feature type="domain" description="Peptidase M16 C-terminal" evidence="8">
    <location>
        <begin position="727"/>
        <end position="892"/>
    </location>
</feature>
<dbReference type="InterPro" id="IPR011249">
    <property type="entry name" value="Metalloenz_LuxS/M16"/>
</dbReference>
<dbReference type="Pfam" id="PF05193">
    <property type="entry name" value="Peptidase_M16_C"/>
    <property type="match status" value="2"/>
</dbReference>
<dbReference type="PANTHER" id="PTHR43690:SF17">
    <property type="entry name" value="PROTEIN YHJJ"/>
    <property type="match status" value="1"/>
</dbReference>
<comment type="similarity">
    <text evidence="1">Belongs to the peptidase M16 family.</text>
</comment>
<protein>
    <submittedName>
        <fullName evidence="9">Insulinase family protein</fullName>
    </submittedName>
</protein>
<dbReference type="InterPro" id="IPR011765">
    <property type="entry name" value="Pept_M16_N"/>
</dbReference>
<dbReference type="GO" id="GO:0008237">
    <property type="term" value="F:metallopeptidase activity"/>
    <property type="evidence" value="ECO:0007669"/>
    <property type="project" value="UniProtKB-KW"/>
</dbReference>
<dbReference type="Gene3D" id="3.30.830.10">
    <property type="entry name" value="Metalloenzyme, LuxS/M16 peptidase-like"/>
    <property type="match status" value="3"/>
</dbReference>
<evidence type="ECO:0000256" key="6">
    <source>
        <dbReference type="SAM" id="SignalP"/>
    </source>
</evidence>
<dbReference type="InterPro" id="IPR050626">
    <property type="entry name" value="Peptidase_M16"/>
</dbReference>
<comment type="caution">
    <text evidence="9">The sequence shown here is derived from an EMBL/GenBank/DDBJ whole genome shotgun (WGS) entry which is preliminary data.</text>
</comment>
<dbReference type="EMBL" id="QXFK01000018">
    <property type="protein sequence ID" value="RIV76703.1"/>
    <property type="molecule type" value="Genomic_DNA"/>
</dbReference>
<accession>A0A418NFU8</accession>
<evidence type="ECO:0000256" key="2">
    <source>
        <dbReference type="ARBA" id="ARBA00022670"/>
    </source>
</evidence>
<evidence type="ECO:0000256" key="5">
    <source>
        <dbReference type="ARBA" id="ARBA00023049"/>
    </source>
</evidence>